<evidence type="ECO:0000313" key="1">
    <source>
        <dbReference type="EMBL" id="KAK5793911.1"/>
    </source>
</evidence>
<dbReference type="Gene3D" id="2.40.70.10">
    <property type="entry name" value="Acid Proteases"/>
    <property type="match status" value="1"/>
</dbReference>
<accession>A0ABR0NH24</accession>
<name>A0ABR0NH24_GOSAR</name>
<dbReference type="EMBL" id="JARKNE010000010">
    <property type="protein sequence ID" value="KAK5793911.1"/>
    <property type="molecule type" value="Genomic_DNA"/>
</dbReference>
<keyword evidence="2" id="KW-1185">Reference proteome</keyword>
<proteinExistence type="predicted"/>
<comment type="caution">
    <text evidence="1">The sequence shown here is derived from an EMBL/GenBank/DDBJ whole genome shotgun (WGS) entry which is preliminary data.</text>
</comment>
<protein>
    <submittedName>
        <fullName evidence="1">Uncharacterized protein</fullName>
    </submittedName>
</protein>
<reference evidence="1 2" key="1">
    <citation type="submission" date="2023-03" db="EMBL/GenBank/DDBJ databases">
        <title>WGS of Gossypium arboreum.</title>
        <authorList>
            <person name="Yu D."/>
        </authorList>
    </citation>
    <scope>NUCLEOTIDE SEQUENCE [LARGE SCALE GENOMIC DNA]</scope>
    <source>
        <tissue evidence="1">Leaf</tissue>
    </source>
</reference>
<dbReference type="InterPro" id="IPR021109">
    <property type="entry name" value="Peptidase_aspartic_dom_sf"/>
</dbReference>
<gene>
    <name evidence="1" type="ORF">PVK06_035087</name>
</gene>
<evidence type="ECO:0000313" key="2">
    <source>
        <dbReference type="Proteomes" id="UP001358586"/>
    </source>
</evidence>
<organism evidence="1 2">
    <name type="scientific">Gossypium arboreum</name>
    <name type="common">Tree cotton</name>
    <name type="synonym">Gossypium nanking</name>
    <dbReference type="NCBI Taxonomy" id="29729"/>
    <lineage>
        <taxon>Eukaryota</taxon>
        <taxon>Viridiplantae</taxon>
        <taxon>Streptophyta</taxon>
        <taxon>Embryophyta</taxon>
        <taxon>Tracheophyta</taxon>
        <taxon>Spermatophyta</taxon>
        <taxon>Magnoliopsida</taxon>
        <taxon>eudicotyledons</taxon>
        <taxon>Gunneridae</taxon>
        <taxon>Pentapetalae</taxon>
        <taxon>rosids</taxon>
        <taxon>malvids</taxon>
        <taxon>Malvales</taxon>
        <taxon>Malvaceae</taxon>
        <taxon>Malvoideae</taxon>
        <taxon>Gossypium</taxon>
    </lineage>
</organism>
<dbReference type="Proteomes" id="UP001358586">
    <property type="component" value="Chromosome 10"/>
</dbReference>
<sequence length="215" mass="24617">MFVDINITGQKRSGLINTGASDLFISKKAAEKLSLLIKKSNRKIETLIQLVEDVSYGRNINSIERNATKAHSKKLVEHEIDMKPVKSTVELPFLGKVGCVSDFEGKVAMQKQSKRVNAASKLEQRLLANEMYQRVQRFKLRGDERQHRGSEGRDNLITRQVGKRPSFFWHNRFFYTNWCLKGILKESLLLGVKVDLDKFGRNGSPKTARIARRKI</sequence>